<gene>
    <name evidence="2" type="ORF">HH304_17835</name>
</gene>
<proteinExistence type="predicted"/>
<dbReference type="AlphaFoldDB" id="A0A848J761"/>
<organism evidence="2 3">
    <name type="scientific">Marinigracilibium pacificum</name>
    <dbReference type="NCBI Taxonomy" id="2729599"/>
    <lineage>
        <taxon>Bacteria</taxon>
        <taxon>Pseudomonadati</taxon>
        <taxon>Bacteroidota</taxon>
        <taxon>Cytophagia</taxon>
        <taxon>Cytophagales</taxon>
        <taxon>Flammeovirgaceae</taxon>
        <taxon>Marinigracilibium</taxon>
    </lineage>
</organism>
<feature type="transmembrane region" description="Helical" evidence="1">
    <location>
        <begin position="12"/>
        <end position="30"/>
    </location>
</feature>
<name>A0A848J761_9BACT</name>
<feature type="transmembrane region" description="Helical" evidence="1">
    <location>
        <begin position="77"/>
        <end position="98"/>
    </location>
</feature>
<protein>
    <submittedName>
        <fullName evidence="2">DUF4199 domain-containing protein</fullName>
    </submittedName>
</protein>
<dbReference type="RefSeq" id="WP_169684641.1">
    <property type="nucleotide sequence ID" value="NZ_JABBNU010000012.1"/>
</dbReference>
<reference evidence="2 3" key="1">
    <citation type="submission" date="2020-04" db="EMBL/GenBank/DDBJ databases">
        <title>Flammeovirgaceae bacterium KN852 isolated from deep sea.</title>
        <authorList>
            <person name="Zhang D.-C."/>
        </authorList>
    </citation>
    <scope>NUCLEOTIDE SEQUENCE [LARGE SCALE GENOMIC DNA]</scope>
    <source>
        <strain evidence="2 3">KN852</strain>
    </source>
</reference>
<evidence type="ECO:0000256" key="1">
    <source>
        <dbReference type="SAM" id="Phobius"/>
    </source>
</evidence>
<comment type="caution">
    <text evidence="2">The sequence shown here is derived from an EMBL/GenBank/DDBJ whole genome shotgun (WGS) entry which is preliminary data.</text>
</comment>
<dbReference type="Proteomes" id="UP000559010">
    <property type="component" value="Unassembled WGS sequence"/>
</dbReference>
<feature type="transmembrane region" description="Helical" evidence="1">
    <location>
        <begin position="151"/>
        <end position="170"/>
    </location>
</feature>
<keyword evidence="1" id="KW-0472">Membrane</keyword>
<keyword evidence="1" id="KW-0812">Transmembrane</keyword>
<dbReference type="EMBL" id="JABBNU010000012">
    <property type="protein sequence ID" value="NMM50274.1"/>
    <property type="molecule type" value="Genomic_DNA"/>
</dbReference>
<accession>A0A848J761</accession>
<feature type="transmembrane region" description="Helical" evidence="1">
    <location>
        <begin position="36"/>
        <end position="57"/>
    </location>
</feature>
<keyword evidence="3" id="KW-1185">Reference proteome</keyword>
<dbReference type="Pfam" id="PF13858">
    <property type="entry name" value="DUF4199"/>
    <property type="match status" value="1"/>
</dbReference>
<keyword evidence="1" id="KW-1133">Transmembrane helix</keyword>
<sequence length="180" mass="20063">MKNTFLSEGIKDGLIMGLVFTLITVVIYIIDVSMFGGMTFGLSIFAIYLILIIVFNIRFRKSLGGFWSFKEAFMYNFSLLLCAGLISVVVNIVLFNIIDPEAPKLIAENTVESTINMVEKMGGDPSDIEDQLDETYDNTINQFSTVGQLKGFGFALIAYAIFGAIFAAIFKKNKPQEEYI</sequence>
<evidence type="ECO:0000313" key="2">
    <source>
        <dbReference type="EMBL" id="NMM50274.1"/>
    </source>
</evidence>
<evidence type="ECO:0000313" key="3">
    <source>
        <dbReference type="Proteomes" id="UP000559010"/>
    </source>
</evidence>
<dbReference type="InterPro" id="IPR025250">
    <property type="entry name" value="DUF4199"/>
</dbReference>